<comment type="caution">
    <text evidence="2">The sequence shown here is derived from an EMBL/GenBank/DDBJ whole genome shotgun (WGS) entry which is preliminary data.</text>
</comment>
<dbReference type="OrthoDB" id="3231855at2759"/>
<dbReference type="SMART" id="SM00463">
    <property type="entry name" value="SMR"/>
    <property type="match status" value="1"/>
</dbReference>
<protein>
    <recommendedName>
        <fullName evidence="1">Smr domain-containing protein</fullName>
    </recommendedName>
</protein>
<organism evidence="2 3">
    <name type="scientific">Modicella reniformis</name>
    <dbReference type="NCBI Taxonomy" id="1440133"/>
    <lineage>
        <taxon>Eukaryota</taxon>
        <taxon>Fungi</taxon>
        <taxon>Fungi incertae sedis</taxon>
        <taxon>Mucoromycota</taxon>
        <taxon>Mortierellomycotina</taxon>
        <taxon>Mortierellomycetes</taxon>
        <taxon>Mortierellales</taxon>
        <taxon>Mortierellaceae</taxon>
        <taxon>Modicella</taxon>
    </lineage>
</organism>
<keyword evidence="3" id="KW-1185">Reference proteome</keyword>
<dbReference type="InterPro" id="IPR053020">
    <property type="entry name" value="Smr_domain_protein"/>
</dbReference>
<dbReference type="PANTHER" id="PTHR47417">
    <property type="entry name" value="SMR DOMAIN-CONTAINING PROTEIN YPL199C"/>
    <property type="match status" value="1"/>
</dbReference>
<feature type="domain" description="Smr" evidence="1">
    <location>
        <begin position="67"/>
        <end position="143"/>
    </location>
</feature>
<dbReference type="SMART" id="SM01162">
    <property type="entry name" value="DUF1771"/>
    <property type="match status" value="1"/>
</dbReference>
<name>A0A9P6JHW7_9FUNG</name>
<dbReference type="Proteomes" id="UP000749646">
    <property type="component" value="Unassembled WGS sequence"/>
</dbReference>
<proteinExistence type="predicted"/>
<dbReference type="InterPro" id="IPR036063">
    <property type="entry name" value="Smr_dom_sf"/>
</dbReference>
<dbReference type="InterPro" id="IPR013899">
    <property type="entry name" value="DUF1771"/>
</dbReference>
<dbReference type="PROSITE" id="PS50828">
    <property type="entry name" value="SMR"/>
    <property type="match status" value="1"/>
</dbReference>
<dbReference type="InterPro" id="IPR002625">
    <property type="entry name" value="Smr_dom"/>
</dbReference>
<dbReference type="AlphaFoldDB" id="A0A9P6JHW7"/>
<dbReference type="SUPFAM" id="SSF160443">
    <property type="entry name" value="SMR domain-like"/>
    <property type="match status" value="1"/>
</dbReference>
<dbReference type="Pfam" id="PF08590">
    <property type="entry name" value="DUF1771"/>
    <property type="match status" value="1"/>
</dbReference>
<dbReference type="EMBL" id="JAAAHW010004076">
    <property type="protein sequence ID" value="KAF9979296.1"/>
    <property type="molecule type" value="Genomic_DNA"/>
</dbReference>
<gene>
    <name evidence="2" type="ORF">BGZ65_006698</name>
</gene>
<reference evidence="2" key="1">
    <citation type="journal article" date="2020" name="Fungal Divers.">
        <title>Resolving the Mortierellaceae phylogeny through synthesis of multi-gene phylogenetics and phylogenomics.</title>
        <authorList>
            <person name="Vandepol N."/>
            <person name="Liber J."/>
            <person name="Desiro A."/>
            <person name="Na H."/>
            <person name="Kennedy M."/>
            <person name="Barry K."/>
            <person name="Grigoriev I.V."/>
            <person name="Miller A.N."/>
            <person name="O'Donnell K."/>
            <person name="Stajich J.E."/>
            <person name="Bonito G."/>
        </authorList>
    </citation>
    <scope>NUCLEOTIDE SEQUENCE</scope>
    <source>
        <strain evidence="2">MES-2147</strain>
    </source>
</reference>
<sequence length="172" mass="19286">MMAKKSAVLRQDYAQKSQIAYKSGDGAKAKELSMKAKEHGAEMDQYNDMARDIAFKANNATRPANEMDLHGLTVKEALQFTRERLTKFVKNKESNLIIIVGRGKNSLNGIPKIKPAVIDLVKEFHIRATPNKPNAGCVYIEPLAENQNTDFSWIEDFFGGLFRSLYSALFGK</sequence>
<dbReference type="Pfam" id="PF01713">
    <property type="entry name" value="Smr"/>
    <property type="match status" value="1"/>
</dbReference>
<evidence type="ECO:0000259" key="1">
    <source>
        <dbReference type="PROSITE" id="PS50828"/>
    </source>
</evidence>
<dbReference type="Gene3D" id="3.30.1370.110">
    <property type="match status" value="1"/>
</dbReference>
<evidence type="ECO:0000313" key="3">
    <source>
        <dbReference type="Proteomes" id="UP000749646"/>
    </source>
</evidence>
<evidence type="ECO:0000313" key="2">
    <source>
        <dbReference type="EMBL" id="KAF9979296.1"/>
    </source>
</evidence>
<dbReference type="PANTHER" id="PTHR47417:SF1">
    <property type="entry name" value="SMR DOMAIN-CONTAINING PROTEIN YPL199C"/>
    <property type="match status" value="1"/>
</dbReference>
<accession>A0A9P6JHW7</accession>